<dbReference type="AlphaFoldDB" id="U1LRW0"/>
<dbReference type="InterPro" id="IPR011335">
    <property type="entry name" value="Restrct_endonuc-II-like"/>
</dbReference>
<reference evidence="2 3" key="1">
    <citation type="journal article" date="2013" name="Genome Announc.">
        <title>First draft genome sequence from a member of the genus agrococcus, isolated from modern microbialites.</title>
        <authorList>
            <person name="White R.A.III."/>
            <person name="Grassa C.J."/>
            <person name="Suttle C.A."/>
        </authorList>
    </citation>
    <scope>NUCLEOTIDE SEQUENCE [LARGE SCALE GENOMIC DNA]</scope>
    <source>
        <strain evidence="2 3">RW1</strain>
    </source>
</reference>
<name>U1LRW0_9MICO</name>
<evidence type="ECO:0000259" key="1">
    <source>
        <dbReference type="Pfam" id="PF04480"/>
    </source>
</evidence>
<organism evidence="2 3">
    <name type="scientific">Agrococcus pavilionensis RW1</name>
    <dbReference type="NCBI Taxonomy" id="1330458"/>
    <lineage>
        <taxon>Bacteria</taxon>
        <taxon>Bacillati</taxon>
        <taxon>Actinomycetota</taxon>
        <taxon>Actinomycetes</taxon>
        <taxon>Micrococcales</taxon>
        <taxon>Microbacteriaceae</taxon>
        <taxon>Agrococcus</taxon>
    </lineage>
</organism>
<dbReference type="Proteomes" id="UP000016462">
    <property type="component" value="Unassembled WGS sequence"/>
</dbReference>
<dbReference type="RefSeq" id="WP_021009610.1">
    <property type="nucleotide sequence ID" value="NZ_ASHR01000007.1"/>
</dbReference>
<sequence>MPRPAPLPEPLASGAFSTAEALRLGVSRRRLRASDLARPFHGVRAGSAPDSVLEMARAFAPRMRDGHAFAGLTAARLWGLPVESTWRADEPLVIGVPDGMPRTRATGVRSLRFATSRLGVGEIDGLPTLGPIGAFVTMGRSAEHEQLVQLADALVTPSERYRDLRFERPYATLGELSAAVEQYRRGPGAAALLAAIAAARVGVDSPRESRSRLVIVAAGLPEPVVQHRVWHEGRLVAELDLAYPELRIAIEYEGEHHRTDAEQWAKDIRRQEELEALGWIVIRVTKADLRDGGRPLVARVRAARARRLGAA</sequence>
<evidence type="ECO:0000313" key="2">
    <source>
        <dbReference type="EMBL" id="ERG65239.1"/>
    </source>
</evidence>
<protein>
    <recommendedName>
        <fullName evidence="1">DUF559 domain-containing protein</fullName>
    </recommendedName>
</protein>
<comment type="caution">
    <text evidence="2">The sequence shown here is derived from an EMBL/GenBank/DDBJ whole genome shotgun (WGS) entry which is preliminary data.</text>
</comment>
<dbReference type="EMBL" id="ASHR01000007">
    <property type="protein sequence ID" value="ERG65239.1"/>
    <property type="molecule type" value="Genomic_DNA"/>
</dbReference>
<dbReference type="InterPro" id="IPR007569">
    <property type="entry name" value="DUF559"/>
</dbReference>
<proteinExistence type="predicted"/>
<accession>U1LRW0</accession>
<dbReference type="SUPFAM" id="SSF52980">
    <property type="entry name" value="Restriction endonuclease-like"/>
    <property type="match status" value="1"/>
</dbReference>
<dbReference type="Gene3D" id="3.40.960.10">
    <property type="entry name" value="VSR Endonuclease"/>
    <property type="match status" value="1"/>
</dbReference>
<dbReference type="Pfam" id="PF04480">
    <property type="entry name" value="DUF559"/>
    <property type="match status" value="1"/>
</dbReference>
<feature type="domain" description="DUF559" evidence="1">
    <location>
        <begin position="240"/>
        <end position="289"/>
    </location>
</feature>
<evidence type="ECO:0000313" key="3">
    <source>
        <dbReference type="Proteomes" id="UP000016462"/>
    </source>
</evidence>
<keyword evidence="3" id="KW-1185">Reference proteome</keyword>
<dbReference type="OrthoDB" id="3173471at2"/>
<gene>
    <name evidence="2" type="ORF">L332_12420</name>
</gene>